<evidence type="ECO:0000313" key="4">
    <source>
        <dbReference type="EMBL" id="PNH03703.1"/>
    </source>
</evidence>
<evidence type="ECO:0000256" key="1">
    <source>
        <dbReference type="ARBA" id="ARBA00022737"/>
    </source>
</evidence>
<organism evidence="4 5">
    <name type="scientific">Tetrabaena socialis</name>
    <dbReference type="NCBI Taxonomy" id="47790"/>
    <lineage>
        <taxon>Eukaryota</taxon>
        <taxon>Viridiplantae</taxon>
        <taxon>Chlorophyta</taxon>
        <taxon>core chlorophytes</taxon>
        <taxon>Chlorophyceae</taxon>
        <taxon>CS clade</taxon>
        <taxon>Chlamydomonadales</taxon>
        <taxon>Tetrabaenaceae</taxon>
        <taxon>Tetrabaena</taxon>
    </lineage>
</organism>
<dbReference type="InterPro" id="IPR002885">
    <property type="entry name" value="PPR_rpt"/>
</dbReference>
<keyword evidence="1" id="KW-0677">Repeat</keyword>
<dbReference type="PROSITE" id="PS51375">
    <property type="entry name" value="PPR"/>
    <property type="match status" value="1"/>
</dbReference>
<proteinExistence type="predicted"/>
<name>A0A2J7ZTU8_9CHLO</name>
<dbReference type="OrthoDB" id="42736at2759"/>
<comment type="caution">
    <text evidence="4">The sequence shown here is derived from an EMBL/GenBank/DDBJ whole genome shotgun (WGS) entry which is preliminary data.</text>
</comment>
<dbReference type="EMBL" id="PGGS01000473">
    <property type="protein sequence ID" value="PNH03703.1"/>
    <property type="molecule type" value="Genomic_DNA"/>
</dbReference>
<evidence type="ECO:0000256" key="3">
    <source>
        <dbReference type="SAM" id="MobiDB-lite"/>
    </source>
</evidence>
<feature type="repeat" description="PPR" evidence="2">
    <location>
        <begin position="178"/>
        <end position="212"/>
    </location>
</feature>
<feature type="region of interest" description="Disordered" evidence="3">
    <location>
        <begin position="1"/>
        <end position="36"/>
    </location>
</feature>
<reference evidence="4 5" key="1">
    <citation type="journal article" date="2017" name="Mol. Biol. Evol.">
        <title>The 4-celled Tetrabaena socialis nuclear genome reveals the essential components for genetic control of cell number at the origin of multicellularity in the volvocine lineage.</title>
        <authorList>
            <person name="Featherston J."/>
            <person name="Arakaki Y."/>
            <person name="Hanschen E.R."/>
            <person name="Ferris P.J."/>
            <person name="Michod R.E."/>
            <person name="Olson B.J.S.C."/>
            <person name="Nozaki H."/>
            <person name="Durand P.M."/>
        </authorList>
    </citation>
    <scope>NUCLEOTIDE SEQUENCE [LARGE SCALE GENOMIC DNA]</scope>
    <source>
        <strain evidence="4 5">NIES-571</strain>
    </source>
</reference>
<dbReference type="PANTHER" id="PTHR47936:SF1">
    <property type="entry name" value="PENTATRICOPEPTIDE REPEAT-CONTAINING PROTEIN GUN1, CHLOROPLASTIC"/>
    <property type="match status" value="1"/>
</dbReference>
<feature type="compositionally biased region" description="Low complexity" evidence="3">
    <location>
        <begin position="21"/>
        <end position="36"/>
    </location>
</feature>
<dbReference type="InterPro" id="IPR011990">
    <property type="entry name" value="TPR-like_helical_dom_sf"/>
</dbReference>
<dbReference type="SUPFAM" id="SSF81995">
    <property type="entry name" value="beta-sandwich domain of Sec23/24"/>
    <property type="match status" value="1"/>
</dbReference>
<dbReference type="Pfam" id="PF13041">
    <property type="entry name" value="PPR_2"/>
    <property type="match status" value="1"/>
</dbReference>
<dbReference type="Gene3D" id="1.25.40.10">
    <property type="entry name" value="Tetratricopeptide repeat domain"/>
    <property type="match status" value="1"/>
</dbReference>
<dbReference type="AlphaFoldDB" id="A0A2J7ZTU8"/>
<dbReference type="Proteomes" id="UP000236333">
    <property type="component" value="Unassembled WGS sequence"/>
</dbReference>
<feature type="compositionally biased region" description="Gly residues" evidence="3">
    <location>
        <begin position="83"/>
        <end position="100"/>
    </location>
</feature>
<feature type="region of interest" description="Disordered" evidence="3">
    <location>
        <begin position="74"/>
        <end position="105"/>
    </location>
</feature>
<accession>A0A2J7ZTU8</accession>
<evidence type="ECO:0000256" key="2">
    <source>
        <dbReference type="PROSITE-ProRule" id="PRU00708"/>
    </source>
</evidence>
<keyword evidence="5" id="KW-1185">Reference proteome</keyword>
<evidence type="ECO:0008006" key="6">
    <source>
        <dbReference type="Google" id="ProtNLM"/>
    </source>
</evidence>
<gene>
    <name evidence="4" type="ORF">TSOC_010226</name>
</gene>
<evidence type="ECO:0000313" key="5">
    <source>
        <dbReference type="Proteomes" id="UP000236333"/>
    </source>
</evidence>
<sequence length="224" mass="25141">MADSYLQQQQQQSFGRFPDGQQHQQFQQAPPHFQQAPQQPRFQVGMPSLGWGGQAIQEPAGYRVPWFGRSRSKYGGRGKKDFQGGGGGRFGGHSGGGPSSRGGEDALSVEEMASIVTKLQPGEPLPEMIFRALHHVDSRAVALLLKDLSRLGKDRRAMELFDWLRSANERSPLRVLCDVYSYTATISLCIYSQDVDRAMELMNEMRQRNIERNVHTFTALLNTE</sequence>
<protein>
    <recommendedName>
        <fullName evidence="6">Pentatricopeptide repeat-containing protein</fullName>
    </recommendedName>
</protein>
<dbReference type="PANTHER" id="PTHR47936">
    <property type="entry name" value="PPR_LONG DOMAIN-CONTAINING PROTEIN"/>
    <property type="match status" value="1"/>
</dbReference>